<organism evidence="11 12">
    <name type="scientific">Lacrimispora celerecrescens</name>
    <dbReference type="NCBI Taxonomy" id="29354"/>
    <lineage>
        <taxon>Bacteria</taxon>
        <taxon>Bacillati</taxon>
        <taxon>Bacillota</taxon>
        <taxon>Clostridia</taxon>
        <taxon>Lachnospirales</taxon>
        <taxon>Lachnospiraceae</taxon>
        <taxon>Lacrimispora</taxon>
    </lineage>
</organism>
<feature type="transmembrane region" description="Helical" evidence="10">
    <location>
        <begin position="61"/>
        <end position="80"/>
    </location>
</feature>
<evidence type="ECO:0000256" key="10">
    <source>
        <dbReference type="SAM" id="Phobius"/>
    </source>
</evidence>
<evidence type="ECO:0000256" key="4">
    <source>
        <dbReference type="ARBA" id="ARBA00022692"/>
    </source>
</evidence>
<dbReference type="OrthoDB" id="1770665at2"/>
<comment type="similarity">
    <text evidence="1 9">Belongs to the peptidase A8 family.</text>
</comment>
<dbReference type="PRINTS" id="PR00781">
    <property type="entry name" value="LIPOSIGPTASE"/>
</dbReference>
<name>A0A084JRM1_9FIRM</name>
<dbReference type="STRING" id="29354.IO98_02725"/>
<evidence type="ECO:0000256" key="1">
    <source>
        <dbReference type="ARBA" id="ARBA00006139"/>
    </source>
</evidence>
<dbReference type="GO" id="GO:0006508">
    <property type="term" value="P:proteolysis"/>
    <property type="evidence" value="ECO:0007669"/>
    <property type="project" value="UniProtKB-KW"/>
</dbReference>
<evidence type="ECO:0000256" key="3">
    <source>
        <dbReference type="ARBA" id="ARBA00022670"/>
    </source>
</evidence>
<proteinExistence type="inferred from homology"/>
<evidence type="ECO:0000256" key="8">
    <source>
        <dbReference type="ARBA" id="ARBA00023136"/>
    </source>
</evidence>
<evidence type="ECO:0000313" key="11">
    <source>
        <dbReference type="EMBL" id="KEZ91605.1"/>
    </source>
</evidence>
<feature type="transmembrane region" description="Helical" evidence="10">
    <location>
        <begin position="134"/>
        <end position="152"/>
    </location>
</feature>
<keyword evidence="2" id="KW-1003">Cell membrane</keyword>
<dbReference type="EMBL" id="JPME01000003">
    <property type="protein sequence ID" value="KEZ91605.1"/>
    <property type="molecule type" value="Genomic_DNA"/>
</dbReference>
<dbReference type="PANTHER" id="PTHR33695:SF1">
    <property type="entry name" value="LIPOPROTEIN SIGNAL PEPTIDASE"/>
    <property type="match status" value="1"/>
</dbReference>
<dbReference type="Pfam" id="PF01252">
    <property type="entry name" value="Peptidase_A8"/>
    <property type="match status" value="1"/>
</dbReference>
<keyword evidence="12" id="KW-1185">Reference proteome</keyword>
<evidence type="ECO:0000256" key="9">
    <source>
        <dbReference type="RuleBase" id="RU004181"/>
    </source>
</evidence>
<evidence type="ECO:0000313" key="12">
    <source>
        <dbReference type="Proteomes" id="UP000028525"/>
    </source>
</evidence>
<keyword evidence="8 10" id="KW-0472">Membrane</keyword>
<evidence type="ECO:0000256" key="5">
    <source>
        <dbReference type="ARBA" id="ARBA00022750"/>
    </source>
</evidence>
<gene>
    <name evidence="11" type="ORF">IO98_02725</name>
</gene>
<keyword evidence="4 10" id="KW-0812">Transmembrane</keyword>
<sequence length="155" mass="16982">MVFIGIIALLAALDLLIKSAIEDQEEAGFPKELEGSGGKILLHKNHNAGFSFGYFKDHPSMVKMIPLAVASFIGGMLASLLQRKGNILEKLALSVALGGAVSNLYDRLVRHYVVDYFSIQYGKLKKVVFNLGDLFIFLGAGIILIVEIIKAFKER</sequence>
<keyword evidence="5" id="KW-0064">Aspartyl protease</keyword>
<evidence type="ECO:0000256" key="2">
    <source>
        <dbReference type="ARBA" id="ARBA00022475"/>
    </source>
</evidence>
<dbReference type="Proteomes" id="UP000028525">
    <property type="component" value="Unassembled WGS sequence"/>
</dbReference>
<dbReference type="AlphaFoldDB" id="A0A084JRM1"/>
<dbReference type="PANTHER" id="PTHR33695">
    <property type="entry name" value="LIPOPROTEIN SIGNAL PEPTIDASE"/>
    <property type="match status" value="1"/>
</dbReference>
<keyword evidence="6" id="KW-0378">Hydrolase</keyword>
<reference evidence="11 12" key="1">
    <citation type="submission" date="2014-07" db="EMBL/GenBank/DDBJ databases">
        <title>Draft genome of Clostridium celerecrescens 152B isolated from sediments associated with methane hydrate from Krishna Godavari basin.</title>
        <authorList>
            <person name="Honkalas V.S."/>
            <person name="Dabir A.P."/>
            <person name="Arora P."/>
            <person name="Dhakephalkar P.K."/>
        </authorList>
    </citation>
    <scope>NUCLEOTIDE SEQUENCE [LARGE SCALE GENOMIC DNA]</scope>
    <source>
        <strain evidence="11 12">152B</strain>
    </source>
</reference>
<protein>
    <submittedName>
        <fullName evidence="11">Peptidase A8</fullName>
    </submittedName>
</protein>
<keyword evidence="7 10" id="KW-1133">Transmembrane helix</keyword>
<evidence type="ECO:0000256" key="6">
    <source>
        <dbReference type="ARBA" id="ARBA00022801"/>
    </source>
</evidence>
<dbReference type="GO" id="GO:0016020">
    <property type="term" value="C:membrane"/>
    <property type="evidence" value="ECO:0007669"/>
    <property type="project" value="InterPro"/>
</dbReference>
<accession>A0A084JRM1</accession>
<dbReference type="GO" id="GO:0004190">
    <property type="term" value="F:aspartic-type endopeptidase activity"/>
    <property type="evidence" value="ECO:0007669"/>
    <property type="project" value="UniProtKB-KW"/>
</dbReference>
<dbReference type="RefSeq" id="WP_038277632.1">
    <property type="nucleotide sequence ID" value="NZ_JPME01000003.1"/>
</dbReference>
<evidence type="ECO:0000256" key="7">
    <source>
        <dbReference type="ARBA" id="ARBA00022989"/>
    </source>
</evidence>
<comment type="caution">
    <text evidence="11">The sequence shown here is derived from an EMBL/GenBank/DDBJ whole genome shotgun (WGS) entry which is preliminary data.</text>
</comment>
<keyword evidence="3" id="KW-0645">Protease</keyword>
<dbReference type="InterPro" id="IPR001872">
    <property type="entry name" value="Peptidase_A8"/>
</dbReference>